<dbReference type="SMART" id="SM00387">
    <property type="entry name" value="HATPase_c"/>
    <property type="match status" value="1"/>
</dbReference>
<dbReference type="CDD" id="cd00082">
    <property type="entry name" value="HisKA"/>
    <property type="match status" value="1"/>
</dbReference>
<dbReference type="EC" id="2.7.13.3" evidence="3"/>
<dbReference type="PRINTS" id="PR00344">
    <property type="entry name" value="BCTRLSENSOR"/>
</dbReference>
<reference evidence="16 17" key="1">
    <citation type="submission" date="2016-12" db="EMBL/GenBank/DDBJ databases">
        <authorList>
            <person name="Song W.-J."/>
            <person name="Kurnit D.M."/>
        </authorList>
    </citation>
    <scope>NUCLEOTIDE SEQUENCE [LARGE SCALE GENOMIC DNA]</scope>
    <source>
        <strain evidence="16 17">175</strain>
    </source>
</reference>
<dbReference type="GO" id="GO:0042802">
    <property type="term" value="F:identical protein binding"/>
    <property type="evidence" value="ECO:0007669"/>
    <property type="project" value="UniProtKB-ARBA"/>
</dbReference>
<dbReference type="InterPro" id="IPR052023">
    <property type="entry name" value="Histidine_kinase_KdpD"/>
</dbReference>
<dbReference type="InterPro" id="IPR003018">
    <property type="entry name" value="GAF"/>
</dbReference>
<evidence type="ECO:0000256" key="9">
    <source>
        <dbReference type="ARBA" id="ARBA00022840"/>
    </source>
</evidence>
<dbReference type="Gene3D" id="3.30.565.10">
    <property type="entry name" value="Histidine kinase-like ATPase, C-terminal domain"/>
    <property type="match status" value="1"/>
</dbReference>
<keyword evidence="9" id="KW-0067">ATP-binding</keyword>
<dbReference type="PANTHER" id="PTHR45569:SF1">
    <property type="entry name" value="SENSOR PROTEIN KDPD"/>
    <property type="match status" value="1"/>
</dbReference>
<dbReference type="Pfam" id="PF02518">
    <property type="entry name" value="HATPase_c"/>
    <property type="match status" value="1"/>
</dbReference>
<dbReference type="SMART" id="SM00388">
    <property type="entry name" value="HisKA"/>
    <property type="match status" value="1"/>
</dbReference>
<dbReference type="InterPro" id="IPR003852">
    <property type="entry name" value="Sig_transdc_His_kinase_KdpD_N"/>
</dbReference>
<evidence type="ECO:0000256" key="4">
    <source>
        <dbReference type="ARBA" id="ARBA00022553"/>
    </source>
</evidence>
<name>A0A1Y6D000_9GAMM</name>
<dbReference type="InterPro" id="IPR027417">
    <property type="entry name" value="P-loop_NTPase"/>
</dbReference>
<dbReference type="SUPFAM" id="SSF52540">
    <property type="entry name" value="P-loop containing nucleoside triphosphate hydrolases"/>
    <property type="match status" value="1"/>
</dbReference>
<dbReference type="STRING" id="1760988.SAMN02949497_0613"/>
<evidence type="ECO:0000256" key="6">
    <source>
        <dbReference type="ARBA" id="ARBA00022692"/>
    </source>
</evidence>
<keyword evidence="10 14" id="KW-1133">Transmembrane helix</keyword>
<dbReference type="RefSeq" id="WP_085209831.1">
    <property type="nucleotide sequence ID" value="NZ_FXAM01000001.1"/>
</dbReference>
<dbReference type="SUPFAM" id="SSF47384">
    <property type="entry name" value="Homodimeric domain of signal transducing histidine kinase"/>
    <property type="match status" value="1"/>
</dbReference>
<evidence type="ECO:0000256" key="1">
    <source>
        <dbReference type="ARBA" id="ARBA00000085"/>
    </source>
</evidence>
<evidence type="ECO:0000256" key="12">
    <source>
        <dbReference type="ARBA" id="ARBA00023136"/>
    </source>
</evidence>
<dbReference type="InterPro" id="IPR003594">
    <property type="entry name" value="HATPase_dom"/>
</dbReference>
<dbReference type="GO" id="GO:0005524">
    <property type="term" value="F:ATP binding"/>
    <property type="evidence" value="ECO:0007669"/>
    <property type="project" value="UniProtKB-KW"/>
</dbReference>
<dbReference type="SUPFAM" id="SSF52402">
    <property type="entry name" value="Adenine nucleotide alpha hydrolases-like"/>
    <property type="match status" value="1"/>
</dbReference>
<feature type="transmembrane region" description="Helical" evidence="14">
    <location>
        <begin position="495"/>
        <end position="513"/>
    </location>
</feature>
<dbReference type="InterPro" id="IPR005467">
    <property type="entry name" value="His_kinase_dom"/>
</dbReference>
<keyword evidence="5" id="KW-0808">Transferase</keyword>
<evidence type="ECO:0000256" key="3">
    <source>
        <dbReference type="ARBA" id="ARBA00012438"/>
    </source>
</evidence>
<dbReference type="Proteomes" id="UP000192923">
    <property type="component" value="Unassembled WGS sequence"/>
</dbReference>
<dbReference type="PROSITE" id="PS50109">
    <property type="entry name" value="HIS_KIN"/>
    <property type="match status" value="1"/>
</dbReference>
<dbReference type="CDD" id="cd00075">
    <property type="entry name" value="HATPase"/>
    <property type="match status" value="1"/>
</dbReference>
<dbReference type="SUPFAM" id="SSF55781">
    <property type="entry name" value="GAF domain-like"/>
    <property type="match status" value="1"/>
</dbReference>
<dbReference type="InterPro" id="IPR025201">
    <property type="entry name" value="KdpD_TM"/>
</dbReference>
<dbReference type="Gene3D" id="3.40.50.620">
    <property type="entry name" value="HUPs"/>
    <property type="match status" value="1"/>
</dbReference>
<dbReference type="EMBL" id="FXAM01000001">
    <property type="protein sequence ID" value="SMF93335.1"/>
    <property type="molecule type" value="Genomic_DNA"/>
</dbReference>
<feature type="domain" description="Histidine kinase" evidence="15">
    <location>
        <begin position="691"/>
        <end position="906"/>
    </location>
</feature>
<evidence type="ECO:0000256" key="13">
    <source>
        <dbReference type="ARBA" id="ARBA00057300"/>
    </source>
</evidence>
<evidence type="ECO:0000259" key="15">
    <source>
        <dbReference type="PROSITE" id="PS50109"/>
    </source>
</evidence>
<dbReference type="InterPro" id="IPR038318">
    <property type="entry name" value="KdpD_sf"/>
</dbReference>
<organism evidence="16 17">
    <name type="scientific">Methylomagnum ishizawai</name>
    <dbReference type="NCBI Taxonomy" id="1760988"/>
    <lineage>
        <taxon>Bacteria</taxon>
        <taxon>Pseudomonadati</taxon>
        <taxon>Pseudomonadota</taxon>
        <taxon>Gammaproteobacteria</taxon>
        <taxon>Methylococcales</taxon>
        <taxon>Methylococcaceae</taxon>
        <taxon>Methylomagnum</taxon>
    </lineage>
</organism>
<dbReference type="InterPro" id="IPR014729">
    <property type="entry name" value="Rossmann-like_a/b/a_fold"/>
</dbReference>
<feature type="transmembrane region" description="Helical" evidence="14">
    <location>
        <begin position="417"/>
        <end position="436"/>
    </location>
</feature>
<comment type="function">
    <text evidence="13">Member of the two-component regulatory system KdpD/KdpE involved in the regulation of the kdp operon. KdpD may function as a membrane-associated protein kinase that phosphorylates KdpE in response to environmental signals.</text>
</comment>
<keyword evidence="4" id="KW-0597">Phosphoprotein</keyword>
<sequence length="917" mass="101674">MSSERPDPDALLAKVERDEAKARRGRLKIFFGAAAGVGKTYAMLLAARERRAEGINVLAGLVETHGRKETAALLKGLAVLPHQAIEYRGTTLREFDLDAALKRKPALILVDELAHSNAPGSRHPKRWQDIEELLDAGIDVYTTLNVQHLESLNDDVGQIAGIRVWETVPDTVFEAADEVELVDLPPGELLERLKEGKVYLREQAQRATENFFRKGNLMALRELALRQTASRVDAQMRDYREDHAIRDVWQVGELILVCVGHTPLAERLVRAGKRFATSLRANWIVAYVETPELQRLPAERRDLVLRVLRMAEQLGAETVTLSAPEMSTALLKFARERNVTKIVMGKPTRRGWRRWLLGSVVDVLIAEAHNINLYLLGSPRPGSLPQGEEVEEAPVLFRKPPPPGMNDPVNRRRHTSYAGYGWSLAVTALCSGIAALMRGSFDLANLVMIYLVGVIVIATRYGRGPSVLASVLSVLSVDFLFVTPYYSFKVSDSQYLITLLAMLVVAVVTSHLMSHVRYQAKVAGHRERRATALFAISKELSASRSEEEIVGCAVRHIHGEFGGKNIILFADEEGRIVYPVGRKQEESLEGCDLSVAQWVYDHNELAGLGTNTLAGANAIYFPLAAGDKVLGVLVVQPANLRRVFLPEQRKLLETFTGQIVQAIERVRLAEQARTAAVQMEAESLRNSLLSSISHDLRTPLATIVGSASALIENGSGLKPEDRRELSRTIHDEALRMSRLIDNILDMARLDAGAARLNRQWHMLEEIIGTVLNRLGKRLEGREVEVKLPPHMPLVHVDAVMIEQVLTNLLENVARYTPPDSPIEISAEKSDFTLTVEVADRGPGIPRGQEEQLFEKFYQVDRESAQSGVGLGLAICRAIVESHGGYIRARNRPRGGAVFSFTLMQDQTPPPPLPEEEA</sequence>
<evidence type="ECO:0000256" key="7">
    <source>
        <dbReference type="ARBA" id="ARBA00022741"/>
    </source>
</evidence>
<keyword evidence="12 14" id="KW-0472">Membrane</keyword>
<dbReference type="AlphaFoldDB" id="A0A1Y6D000"/>
<feature type="transmembrane region" description="Helical" evidence="14">
    <location>
        <begin position="443"/>
        <end position="461"/>
    </location>
</feature>
<dbReference type="Pfam" id="PF13493">
    <property type="entry name" value="DUF4118"/>
    <property type="match status" value="1"/>
</dbReference>
<keyword evidence="8 16" id="KW-0418">Kinase</keyword>
<protein>
    <recommendedName>
        <fullName evidence="3">histidine kinase</fullName>
        <ecNumber evidence="3">2.7.13.3</ecNumber>
    </recommendedName>
</protein>
<feature type="transmembrane region" description="Helical" evidence="14">
    <location>
        <begin position="467"/>
        <end position="488"/>
    </location>
</feature>
<dbReference type="InterPro" id="IPR003661">
    <property type="entry name" value="HisK_dim/P_dom"/>
</dbReference>
<keyword evidence="17" id="KW-1185">Reference proteome</keyword>
<keyword evidence="11" id="KW-0902">Two-component regulatory system</keyword>
<dbReference type="GO" id="GO:0005737">
    <property type="term" value="C:cytoplasm"/>
    <property type="evidence" value="ECO:0007669"/>
    <property type="project" value="UniProtKB-ARBA"/>
</dbReference>
<dbReference type="InterPro" id="IPR036097">
    <property type="entry name" value="HisK_dim/P_sf"/>
</dbReference>
<evidence type="ECO:0000256" key="8">
    <source>
        <dbReference type="ARBA" id="ARBA00022777"/>
    </source>
</evidence>
<dbReference type="GO" id="GO:0000155">
    <property type="term" value="F:phosphorelay sensor kinase activity"/>
    <property type="evidence" value="ECO:0007669"/>
    <property type="project" value="InterPro"/>
</dbReference>
<evidence type="ECO:0000256" key="2">
    <source>
        <dbReference type="ARBA" id="ARBA00004141"/>
    </source>
</evidence>
<evidence type="ECO:0000256" key="5">
    <source>
        <dbReference type="ARBA" id="ARBA00022679"/>
    </source>
</evidence>
<dbReference type="InterPro" id="IPR006016">
    <property type="entry name" value="UspA"/>
</dbReference>
<evidence type="ECO:0000313" key="16">
    <source>
        <dbReference type="EMBL" id="SMF93335.1"/>
    </source>
</evidence>
<dbReference type="Pfam" id="PF00582">
    <property type="entry name" value="Usp"/>
    <property type="match status" value="1"/>
</dbReference>
<proteinExistence type="predicted"/>
<dbReference type="Pfam" id="PF13492">
    <property type="entry name" value="GAF_3"/>
    <property type="match status" value="1"/>
</dbReference>
<dbReference type="FunFam" id="3.40.50.300:FF:000483">
    <property type="entry name" value="Sensor histidine kinase KdpD"/>
    <property type="match status" value="1"/>
</dbReference>
<comment type="subcellular location">
    <subcellularLocation>
        <location evidence="2">Membrane</location>
        <topology evidence="2">Multi-pass membrane protein</topology>
    </subcellularLocation>
</comment>
<evidence type="ECO:0000313" key="17">
    <source>
        <dbReference type="Proteomes" id="UP000192923"/>
    </source>
</evidence>
<dbReference type="Gene3D" id="3.30.450.40">
    <property type="match status" value="1"/>
</dbReference>
<keyword evidence="6 14" id="KW-0812">Transmembrane</keyword>
<evidence type="ECO:0000256" key="14">
    <source>
        <dbReference type="SAM" id="Phobius"/>
    </source>
</evidence>
<dbReference type="InterPro" id="IPR029016">
    <property type="entry name" value="GAF-like_dom_sf"/>
</dbReference>
<evidence type="ECO:0000256" key="10">
    <source>
        <dbReference type="ARBA" id="ARBA00022989"/>
    </source>
</evidence>
<dbReference type="Gene3D" id="3.40.50.300">
    <property type="entry name" value="P-loop containing nucleotide triphosphate hydrolases"/>
    <property type="match status" value="1"/>
</dbReference>
<dbReference type="PANTHER" id="PTHR45569">
    <property type="entry name" value="SENSOR PROTEIN KDPD"/>
    <property type="match status" value="1"/>
</dbReference>
<accession>A0A1Y6D000</accession>
<keyword evidence="7" id="KW-0547">Nucleotide-binding</keyword>
<dbReference type="Gene3D" id="1.20.120.620">
    <property type="entry name" value="Backbone structure of the membrane domain of e. Coli histidine kinase receptor kdpd"/>
    <property type="match status" value="1"/>
</dbReference>
<gene>
    <name evidence="16" type="ORF">SAMN02949497_0613</name>
</gene>
<dbReference type="Gene3D" id="1.10.287.130">
    <property type="match status" value="1"/>
</dbReference>
<dbReference type="GO" id="GO:0005886">
    <property type="term" value="C:plasma membrane"/>
    <property type="evidence" value="ECO:0007669"/>
    <property type="project" value="TreeGrafter"/>
</dbReference>
<dbReference type="Pfam" id="PF00512">
    <property type="entry name" value="HisKA"/>
    <property type="match status" value="1"/>
</dbReference>
<dbReference type="OrthoDB" id="9806130at2"/>
<comment type="catalytic activity">
    <reaction evidence="1">
        <text>ATP + protein L-histidine = ADP + protein N-phospho-L-histidine.</text>
        <dbReference type="EC" id="2.7.13.3"/>
    </reaction>
</comment>
<dbReference type="InterPro" id="IPR004358">
    <property type="entry name" value="Sig_transdc_His_kin-like_C"/>
</dbReference>
<dbReference type="SUPFAM" id="SSF55874">
    <property type="entry name" value="ATPase domain of HSP90 chaperone/DNA topoisomerase II/histidine kinase"/>
    <property type="match status" value="1"/>
</dbReference>
<dbReference type="Pfam" id="PF02702">
    <property type="entry name" value="KdpD"/>
    <property type="match status" value="1"/>
</dbReference>
<dbReference type="FunFam" id="3.30.565.10:FF:000042">
    <property type="entry name" value="Two-component sensor histidine kinase KdpD"/>
    <property type="match status" value="1"/>
</dbReference>
<dbReference type="CDD" id="cd01987">
    <property type="entry name" value="USP_KdpD-like"/>
    <property type="match status" value="1"/>
</dbReference>
<dbReference type="InterPro" id="IPR036890">
    <property type="entry name" value="HATPase_C_sf"/>
</dbReference>
<evidence type="ECO:0000256" key="11">
    <source>
        <dbReference type="ARBA" id="ARBA00023012"/>
    </source>
</evidence>